<name>C9SNM6_VERA1</name>
<evidence type="ECO:0000313" key="8">
    <source>
        <dbReference type="Proteomes" id="UP000008698"/>
    </source>
</evidence>
<evidence type="ECO:0000256" key="5">
    <source>
        <dbReference type="ARBA" id="ARBA00023180"/>
    </source>
</evidence>
<accession>C9SNM6</accession>
<evidence type="ECO:0008006" key="9">
    <source>
        <dbReference type="Google" id="ProtNLM"/>
    </source>
</evidence>
<feature type="chain" id="PRO_5003003025" description="Extracelular serine carboxypeptidase" evidence="6">
    <location>
        <begin position="20"/>
        <end position="445"/>
    </location>
</feature>
<dbReference type="KEGG" id="val:VDBG_06501"/>
<dbReference type="Gene3D" id="3.40.50.1820">
    <property type="entry name" value="alpha/beta hydrolase"/>
    <property type="match status" value="1"/>
</dbReference>
<dbReference type="MEROPS" id="S28.A10"/>
<dbReference type="PANTHER" id="PTHR11010">
    <property type="entry name" value="PROTEASE S28 PRO-X CARBOXYPEPTIDASE-RELATED"/>
    <property type="match status" value="1"/>
</dbReference>
<keyword evidence="4" id="KW-0378">Hydrolase</keyword>
<reference evidence="8" key="1">
    <citation type="journal article" date="2011" name="PLoS Pathog.">
        <title>Comparative genomics yields insights into niche adaptation of plant vascular wilt pathogens.</title>
        <authorList>
            <person name="Klosterman S.J."/>
            <person name="Subbarao K.V."/>
            <person name="Kang S."/>
            <person name="Veronese P."/>
            <person name="Gold S.E."/>
            <person name="Thomma B.P.H.J."/>
            <person name="Chen Z."/>
            <person name="Henrissat B."/>
            <person name="Lee Y.-H."/>
            <person name="Park J."/>
            <person name="Garcia-Pedrajas M.D."/>
            <person name="Barbara D.J."/>
            <person name="Anchieta A."/>
            <person name="de Jonge R."/>
            <person name="Santhanam P."/>
            <person name="Maruthachalam K."/>
            <person name="Atallah Z."/>
            <person name="Amyotte S.G."/>
            <person name="Paz Z."/>
            <person name="Inderbitzin P."/>
            <person name="Hayes R.J."/>
            <person name="Heiman D.I."/>
            <person name="Young S."/>
            <person name="Zeng Q."/>
            <person name="Engels R."/>
            <person name="Galagan J."/>
            <person name="Cuomo C.A."/>
            <person name="Dobinson K.F."/>
            <person name="Ma L.-J."/>
        </authorList>
    </citation>
    <scope>NUCLEOTIDE SEQUENCE [LARGE SCALE GENOMIC DNA]</scope>
    <source>
        <strain evidence="8">VaMs.102 / ATCC MYA-4576 / FGSC 10136</strain>
    </source>
</reference>
<dbReference type="EMBL" id="DS985221">
    <property type="protein sequence ID" value="EEY20391.1"/>
    <property type="molecule type" value="Genomic_DNA"/>
</dbReference>
<evidence type="ECO:0000256" key="2">
    <source>
        <dbReference type="ARBA" id="ARBA00022670"/>
    </source>
</evidence>
<organism evidence="8">
    <name type="scientific">Verticillium alfalfae (strain VaMs.102 / ATCC MYA-4576 / FGSC 10136)</name>
    <name type="common">Verticillium wilt of alfalfa</name>
    <name type="synonym">Verticillium albo-atrum</name>
    <dbReference type="NCBI Taxonomy" id="526221"/>
    <lineage>
        <taxon>Eukaryota</taxon>
        <taxon>Fungi</taxon>
        <taxon>Dikarya</taxon>
        <taxon>Ascomycota</taxon>
        <taxon>Pezizomycotina</taxon>
        <taxon>Sordariomycetes</taxon>
        <taxon>Hypocreomycetidae</taxon>
        <taxon>Glomerellales</taxon>
        <taxon>Plectosphaerellaceae</taxon>
        <taxon>Verticillium</taxon>
    </lineage>
</organism>
<dbReference type="InterPro" id="IPR008758">
    <property type="entry name" value="Peptidase_S28"/>
</dbReference>
<dbReference type="Proteomes" id="UP000008698">
    <property type="component" value="Unassembled WGS sequence"/>
</dbReference>
<dbReference type="GO" id="GO:0008239">
    <property type="term" value="F:dipeptidyl-peptidase activity"/>
    <property type="evidence" value="ECO:0007669"/>
    <property type="project" value="TreeGrafter"/>
</dbReference>
<proteinExistence type="inferred from homology"/>
<keyword evidence="5" id="KW-0325">Glycoprotein</keyword>
<keyword evidence="8" id="KW-1185">Reference proteome</keyword>
<dbReference type="HOGENOM" id="CLU_023630_0_0_1"/>
<evidence type="ECO:0000256" key="6">
    <source>
        <dbReference type="SAM" id="SignalP"/>
    </source>
</evidence>
<keyword evidence="3 6" id="KW-0732">Signal</keyword>
<feature type="signal peptide" evidence="6">
    <location>
        <begin position="1"/>
        <end position="19"/>
    </location>
</feature>
<dbReference type="PANTHER" id="PTHR11010:SF117">
    <property type="entry name" value="SERINE PROTEASE 16"/>
    <property type="match status" value="1"/>
</dbReference>
<dbReference type="Pfam" id="PF05577">
    <property type="entry name" value="Peptidase_S28"/>
    <property type="match status" value="2"/>
</dbReference>
<evidence type="ECO:0000256" key="4">
    <source>
        <dbReference type="ARBA" id="ARBA00022801"/>
    </source>
</evidence>
<dbReference type="AlphaFoldDB" id="C9SNM6"/>
<evidence type="ECO:0000256" key="1">
    <source>
        <dbReference type="ARBA" id="ARBA00011079"/>
    </source>
</evidence>
<protein>
    <recommendedName>
        <fullName evidence="9">Extracelular serine carboxypeptidase</fullName>
    </recommendedName>
</protein>
<gene>
    <name evidence="7" type="ORF">VDBG_06501</name>
</gene>
<dbReference type="GO" id="GO:0006508">
    <property type="term" value="P:proteolysis"/>
    <property type="evidence" value="ECO:0007669"/>
    <property type="project" value="UniProtKB-KW"/>
</dbReference>
<dbReference type="ESTHER" id="vera1-c9snm6">
    <property type="family name" value="Prolylcarboxypeptidase"/>
</dbReference>
<evidence type="ECO:0000256" key="3">
    <source>
        <dbReference type="ARBA" id="ARBA00022729"/>
    </source>
</evidence>
<comment type="similarity">
    <text evidence="1">Belongs to the peptidase S28 family.</text>
</comment>
<dbReference type="eggNOG" id="KOG2182">
    <property type="taxonomic scope" value="Eukaryota"/>
</dbReference>
<dbReference type="GeneID" id="9536979"/>
<dbReference type="SUPFAM" id="SSF53474">
    <property type="entry name" value="alpha/beta-Hydrolases"/>
    <property type="match status" value="1"/>
</dbReference>
<keyword evidence="2" id="KW-0645">Protease</keyword>
<sequence length="445" mass="49627">MRPLLVIALPVIFATAPSAATFILGTEHVSLTSQPRITLKDDTVLGPFNLSVPVDHFHNETRYEPHSNGTFPLRYWINKKHYRPGGPVFLLASGETTGEDRLGYLDHGIIAMFAEATHGLGLVLEHRYYGTSFPVANVSIPNLRFLSTEQALADTAFFAEHVTFPDLEHEELGPTDVPWIAFGGSYAGAFAAFLRKLYPDVFWGAVSSSGVTQAIVDYWEYYEAARRYAPADCADVTATLTEIAGCQKCLPRRDVKKCFAVRGNERWQRVDLDQGMERSWFWQVCTEWGYFQTGSGAPADQKPLVSRLIDLNYTSLPCREAFNITTLPDVERINKHGGFGFSYPRVAIVDGEADPWRAATPHRIGLPERQSTTEEPFLLMGGGAVHHWDENGISGKDAREGYGESLPPSEVKRVQEAELAFVKTWVEAWSEAKTAKEDESFSLEL</sequence>
<dbReference type="OMA" id="MRQWYHQ"/>
<dbReference type="OrthoDB" id="1735038at2759"/>
<evidence type="ECO:0000313" key="7">
    <source>
        <dbReference type="EMBL" id="EEY20391.1"/>
    </source>
</evidence>
<dbReference type="GO" id="GO:0070008">
    <property type="term" value="F:serine-type exopeptidase activity"/>
    <property type="evidence" value="ECO:0007669"/>
    <property type="project" value="InterPro"/>
</dbReference>
<dbReference type="InterPro" id="IPR029058">
    <property type="entry name" value="AB_hydrolase_fold"/>
</dbReference>
<dbReference type="RefSeq" id="XP_003002939.1">
    <property type="nucleotide sequence ID" value="XM_003002893.1"/>
</dbReference>